<sequence length="122" mass="13987">FISSRLDYWNALYLGITQFSLHHLQLVQNAAARLLTGTSKCAHITPVLSSLHWPPVQYRIQYKILLYVLSSNHVEQDINHGETVLSVAPPKLWNSLPPDLTSEREFSTFKAKLKTHLFTKVF</sequence>
<accession>A0AAD5ACG4</accession>
<feature type="non-terminal residue" evidence="1">
    <location>
        <position position="1"/>
    </location>
</feature>
<reference evidence="1" key="1">
    <citation type="submission" date="2018-07" db="EMBL/GenBank/DDBJ databases">
        <title>Comparative genomics of catfishes provides insights into carnivory and benthic adaptation.</title>
        <authorList>
            <person name="Zhang Y."/>
            <person name="Wang D."/>
            <person name="Peng Z."/>
            <person name="Zheng S."/>
            <person name="Shao F."/>
            <person name="Tao W."/>
        </authorList>
    </citation>
    <scope>NUCLEOTIDE SEQUENCE</scope>
    <source>
        <strain evidence="1">Chongqing</strain>
    </source>
</reference>
<proteinExistence type="predicted"/>
<protein>
    <submittedName>
        <fullName evidence="1">Uncharacterized protein</fullName>
    </submittedName>
</protein>
<gene>
    <name evidence="1" type="ORF">C0J50_11745</name>
</gene>
<organism evidence="1 2">
    <name type="scientific">Silurus asotus</name>
    <name type="common">Amur catfish</name>
    <name type="synonym">Parasilurus asotus</name>
    <dbReference type="NCBI Taxonomy" id="30991"/>
    <lineage>
        <taxon>Eukaryota</taxon>
        <taxon>Metazoa</taxon>
        <taxon>Chordata</taxon>
        <taxon>Craniata</taxon>
        <taxon>Vertebrata</taxon>
        <taxon>Euteleostomi</taxon>
        <taxon>Actinopterygii</taxon>
        <taxon>Neopterygii</taxon>
        <taxon>Teleostei</taxon>
        <taxon>Ostariophysi</taxon>
        <taxon>Siluriformes</taxon>
        <taxon>Siluridae</taxon>
        <taxon>Silurus</taxon>
    </lineage>
</organism>
<dbReference type="EMBL" id="MU563244">
    <property type="protein sequence ID" value="KAI5613385.1"/>
    <property type="molecule type" value="Genomic_DNA"/>
</dbReference>
<keyword evidence="2" id="KW-1185">Reference proteome</keyword>
<dbReference type="Proteomes" id="UP001205998">
    <property type="component" value="Unassembled WGS sequence"/>
</dbReference>
<comment type="caution">
    <text evidence="1">The sequence shown here is derived from an EMBL/GenBank/DDBJ whole genome shotgun (WGS) entry which is preliminary data.</text>
</comment>
<evidence type="ECO:0000313" key="1">
    <source>
        <dbReference type="EMBL" id="KAI5613385.1"/>
    </source>
</evidence>
<feature type="non-terminal residue" evidence="1">
    <location>
        <position position="122"/>
    </location>
</feature>
<name>A0AAD5ACG4_SILAS</name>
<dbReference type="AlphaFoldDB" id="A0AAD5ACG4"/>
<evidence type="ECO:0000313" key="2">
    <source>
        <dbReference type="Proteomes" id="UP001205998"/>
    </source>
</evidence>